<evidence type="ECO:0000259" key="1">
    <source>
        <dbReference type="Pfam" id="PF25036"/>
    </source>
</evidence>
<dbReference type="InterPro" id="IPR009543">
    <property type="entry name" value="VPS13_VAB"/>
</dbReference>
<keyword evidence="3" id="KW-1185">Reference proteome</keyword>
<reference evidence="2 3" key="1">
    <citation type="submission" date="2018-11" db="EMBL/GenBank/DDBJ databases">
        <authorList>
            <consortium name="Pathogen Informatics"/>
        </authorList>
    </citation>
    <scope>NUCLEOTIDE SEQUENCE [LARGE SCALE GENOMIC DNA]</scope>
</reference>
<accession>A0A3P7MYH2</accession>
<gene>
    <name evidence="2" type="ORF">DILT_LOCUS16647</name>
</gene>
<protein>
    <recommendedName>
        <fullName evidence="1">Vacuolar protein sorting-associated protein 13 VPS13 adaptor binding domain-containing protein</fullName>
    </recommendedName>
</protein>
<evidence type="ECO:0000313" key="2">
    <source>
        <dbReference type="EMBL" id="VDN34965.1"/>
    </source>
</evidence>
<name>A0A3P7MYH2_DIBLA</name>
<dbReference type="Pfam" id="PF25036">
    <property type="entry name" value="VPS13_VAB"/>
    <property type="match status" value="1"/>
</dbReference>
<dbReference type="EMBL" id="UYRU01086256">
    <property type="protein sequence ID" value="VDN34965.1"/>
    <property type="molecule type" value="Genomic_DNA"/>
</dbReference>
<organism evidence="2 3">
    <name type="scientific">Dibothriocephalus latus</name>
    <name type="common">Fish tapeworm</name>
    <name type="synonym">Diphyllobothrium latum</name>
    <dbReference type="NCBI Taxonomy" id="60516"/>
    <lineage>
        <taxon>Eukaryota</taxon>
        <taxon>Metazoa</taxon>
        <taxon>Spiralia</taxon>
        <taxon>Lophotrochozoa</taxon>
        <taxon>Platyhelminthes</taxon>
        <taxon>Cestoda</taxon>
        <taxon>Eucestoda</taxon>
        <taxon>Diphyllobothriidea</taxon>
        <taxon>Diphyllobothriidae</taxon>
        <taxon>Dibothriocephalus</taxon>
    </lineage>
</organism>
<evidence type="ECO:0000313" key="3">
    <source>
        <dbReference type="Proteomes" id="UP000281553"/>
    </source>
</evidence>
<feature type="domain" description="Vacuolar protein sorting-associated protein 13 VPS13 adaptor binding" evidence="1">
    <location>
        <begin position="52"/>
        <end position="106"/>
    </location>
</feature>
<sequence length="113" mass="13248">MTLKHPEPIAYGIERSRLLVTLARFENDLQCDNMFFYDEKDYTCSHSVSQDTRELSMITFETRDGYDVVALNLGLRCSRTPGHMDMTVYCPYWMVNKTGLRLAYKVSFWRQSA</sequence>
<proteinExistence type="predicted"/>
<dbReference type="Proteomes" id="UP000281553">
    <property type="component" value="Unassembled WGS sequence"/>
</dbReference>
<dbReference type="AlphaFoldDB" id="A0A3P7MYH2"/>
<dbReference type="OrthoDB" id="428159at2759"/>